<dbReference type="Pfam" id="PF04577">
    <property type="entry name" value="Glyco_transf_61"/>
    <property type="match status" value="1"/>
</dbReference>
<dbReference type="PANTHER" id="PTHR20961">
    <property type="entry name" value="GLYCOSYLTRANSFERASE"/>
    <property type="match status" value="1"/>
</dbReference>
<sequence>MKIREYETPLSGEMVDRPLPSNLDPRHRARFIALQHERLAHPKIANYEDAEVRGRGPAFSQGRPIAESLAAIPCLDRWYRRHGPTKAAIESWLSRPQTLDSPAVWITDDWCSNYYHWMCDALPRLELAAMHCDLQSMTLLLPAQLRRMKFVAESLRTYGLKEVRFLHRFERIRCRDLTMPSHVASCGNVRHTMIQALRKRFLNQIFSGEATNASLAADMTLASGSPIETSRIYVSRCNAKRRRIENEQDILPVLAEHGFRTVVAEDLSWTQQLQIFSQAHCVVTNHGAGLTNMLMMPPGSKVLEITGDETFSVPCFHSLAAASQLDYWYLIADKANVRKSSHDGHLRVAPSTLDRTLTEMLQARNAHHPPQRQTA</sequence>
<keyword evidence="1" id="KW-0328">Glycosyltransferase</keyword>
<reference evidence="6" key="1">
    <citation type="journal article" date="2019" name="Int. J. Syst. Evol. Microbiol.">
        <title>The Global Catalogue of Microorganisms (GCM) 10K type strain sequencing project: providing services to taxonomists for standard genome sequencing and annotation.</title>
        <authorList>
            <consortium name="The Broad Institute Genomics Platform"/>
            <consortium name="The Broad Institute Genome Sequencing Center for Infectious Disease"/>
            <person name="Wu L."/>
            <person name="Ma J."/>
        </authorList>
    </citation>
    <scope>NUCLEOTIDE SEQUENCE [LARGE SCALE GENOMIC DNA]</scope>
    <source>
        <strain evidence="6">JCM 17759</strain>
    </source>
</reference>
<evidence type="ECO:0000256" key="2">
    <source>
        <dbReference type="ARBA" id="ARBA00022679"/>
    </source>
</evidence>
<dbReference type="RefSeq" id="WP_345326717.1">
    <property type="nucleotide sequence ID" value="NZ_BAABGA010000072.1"/>
</dbReference>
<protein>
    <recommendedName>
        <fullName evidence="4">Glycosyltransferase 61 catalytic domain-containing protein</fullName>
    </recommendedName>
</protein>
<keyword evidence="2" id="KW-0808">Transferase</keyword>
<evidence type="ECO:0000256" key="1">
    <source>
        <dbReference type="ARBA" id="ARBA00022676"/>
    </source>
</evidence>
<evidence type="ECO:0000259" key="4">
    <source>
        <dbReference type="Pfam" id="PF04577"/>
    </source>
</evidence>
<keyword evidence="6" id="KW-1185">Reference proteome</keyword>
<feature type="domain" description="Glycosyltransferase 61 catalytic" evidence="4">
    <location>
        <begin position="114"/>
        <end position="303"/>
    </location>
</feature>
<evidence type="ECO:0000256" key="3">
    <source>
        <dbReference type="ARBA" id="ARBA00023180"/>
    </source>
</evidence>
<dbReference type="InterPro" id="IPR049625">
    <property type="entry name" value="Glyco_transf_61_cat"/>
</dbReference>
<keyword evidence="3" id="KW-0325">Glycoprotein</keyword>
<organism evidence="5 6">
    <name type="scientific">Novipirellula rosea</name>
    <dbReference type="NCBI Taxonomy" id="1031540"/>
    <lineage>
        <taxon>Bacteria</taxon>
        <taxon>Pseudomonadati</taxon>
        <taxon>Planctomycetota</taxon>
        <taxon>Planctomycetia</taxon>
        <taxon>Pirellulales</taxon>
        <taxon>Pirellulaceae</taxon>
        <taxon>Novipirellula</taxon>
    </lineage>
</organism>
<gene>
    <name evidence="5" type="ORF">GCM10023156_51710</name>
</gene>
<evidence type="ECO:0000313" key="5">
    <source>
        <dbReference type="EMBL" id="GAA4464819.1"/>
    </source>
</evidence>
<dbReference type="InterPro" id="IPR007657">
    <property type="entry name" value="Glycosyltransferase_61"/>
</dbReference>
<dbReference type="Proteomes" id="UP001500840">
    <property type="component" value="Unassembled WGS sequence"/>
</dbReference>
<accession>A0ABP8NE33</accession>
<comment type="caution">
    <text evidence="5">The sequence shown here is derived from an EMBL/GenBank/DDBJ whole genome shotgun (WGS) entry which is preliminary data.</text>
</comment>
<proteinExistence type="predicted"/>
<dbReference type="EMBL" id="BAABGA010000072">
    <property type="protein sequence ID" value="GAA4464819.1"/>
    <property type="molecule type" value="Genomic_DNA"/>
</dbReference>
<name>A0ABP8NE33_9BACT</name>
<evidence type="ECO:0000313" key="6">
    <source>
        <dbReference type="Proteomes" id="UP001500840"/>
    </source>
</evidence>